<comment type="similarity">
    <text evidence="1">Belongs to the UPF0312 family.</text>
</comment>
<dbReference type="InterPro" id="IPR007372">
    <property type="entry name" value="Lipid/polyisoprenoid-bd_YceI"/>
</dbReference>
<dbReference type="Proteomes" id="UP001500443">
    <property type="component" value="Unassembled WGS sequence"/>
</dbReference>
<dbReference type="PANTHER" id="PTHR34406">
    <property type="entry name" value="PROTEIN YCEI"/>
    <property type="match status" value="1"/>
</dbReference>
<protein>
    <submittedName>
        <fullName evidence="3">YceI family protein</fullName>
    </submittedName>
</protein>
<dbReference type="SMART" id="SM00867">
    <property type="entry name" value="YceI"/>
    <property type="match status" value="1"/>
</dbReference>
<dbReference type="InterPro" id="IPR036761">
    <property type="entry name" value="TTHA0802/YceI-like_sf"/>
</dbReference>
<dbReference type="PANTHER" id="PTHR34406:SF1">
    <property type="entry name" value="PROTEIN YCEI"/>
    <property type="match status" value="1"/>
</dbReference>
<organism evidence="3 4">
    <name type="scientific">Streptomyces synnematoformans</name>
    <dbReference type="NCBI Taxonomy" id="415721"/>
    <lineage>
        <taxon>Bacteria</taxon>
        <taxon>Bacillati</taxon>
        <taxon>Actinomycetota</taxon>
        <taxon>Actinomycetes</taxon>
        <taxon>Kitasatosporales</taxon>
        <taxon>Streptomycetaceae</taxon>
        <taxon>Streptomyces</taxon>
    </lineage>
</organism>
<evidence type="ECO:0000256" key="1">
    <source>
        <dbReference type="ARBA" id="ARBA00008812"/>
    </source>
</evidence>
<evidence type="ECO:0000313" key="3">
    <source>
        <dbReference type="EMBL" id="GAA1499919.1"/>
    </source>
</evidence>
<gene>
    <name evidence="3" type="ORF">GCM10009802_54560</name>
</gene>
<dbReference type="SUPFAM" id="SSF49464">
    <property type="entry name" value="Carboxypeptidase regulatory domain-like"/>
    <property type="match status" value="1"/>
</dbReference>
<dbReference type="Pfam" id="PF04264">
    <property type="entry name" value="YceI"/>
    <property type="match status" value="1"/>
</dbReference>
<dbReference type="Pfam" id="PF13620">
    <property type="entry name" value="CarboxypepD_reg"/>
    <property type="match status" value="1"/>
</dbReference>
<evidence type="ECO:0000259" key="2">
    <source>
        <dbReference type="SMART" id="SM00867"/>
    </source>
</evidence>
<dbReference type="Gene3D" id="2.40.128.110">
    <property type="entry name" value="Lipid/polyisoprenoid-binding, YceI-like"/>
    <property type="match status" value="1"/>
</dbReference>
<keyword evidence="4" id="KW-1185">Reference proteome</keyword>
<name>A0ABP4KAX1_9ACTN</name>
<feature type="domain" description="Lipid/polyisoprenoid-binding YceI-like" evidence="2">
    <location>
        <begin position="88"/>
        <end position="256"/>
    </location>
</feature>
<accession>A0ABP4KAX1</accession>
<dbReference type="Gene3D" id="2.60.40.1120">
    <property type="entry name" value="Carboxypeptidase-like, regulatory domain"/>
    <property type="match status" value="1"/>
</dbReference>
<comment type="caution">
    <text evidence="3">The sequence shown here is derived from an EMBL/GenBank/DDBJ whole genome shotgun (WGS) entry which is preliminary data.</text>
</comment>
<evidence type="ECO:0000313" key="4">
    <source>
        <dbReference type="Proteomes" id="UP001500443"/>
    </source>
</evidence>
<dbReference type="EMBL" id="BAAAPF010000263">
    <property type="protein sequence ID" value="GAA1499919.1"/>
    <property type="molecule type" value="Genomic_DNA"/>
</dbReference>
<reference evidence="4" key="1">
    <citation type="journal article" date="2019" name="Int. J. Syst. Evol. Microbiol.">
        <title>The Global Catalogue of Microorganisms (GCM) 10K type strain sequencing project: providing services to taxonomists for standard genome sequencing and annotation.</title>
        <authorList>
            <consortium name="The Broad Institute Genomics Platform"/>
            <consortium name="The Broad Institute Genome Sequencing Center for Infectious Disease"/>
            <person name="Wu L."/>
            <person name="Ma J."/>
        </authorList>
    </citation>
    <scope>NUCLEOTIDE SEQUENCE [LARGE SCALE GENOMIC DNA]</scope>
    <source>
        <strain evidence="4">JCM 15481</strain>
    </source>
</reference>
<dbReference type="InterPro" id="IPR008969">
    <property type="entry name" value="CarboxyPept-like_regulatory"/>
</dbReference>
<dbReference type="SUPFAM" id="SSF101874">
    <property type="entry name" value="YceI-like"/>
    <property type="match status" value="1"/>
</dbReference>
<proteinExistence type="inferred from homology"/>
<sequence>MLDPVDQPLPQAEVVLTDGAGRRVVSGESDPFGTFVVAVPAGTYRISVNAEGFTPYRGQAEVAEGAHRSLGDLALGPSPLPQLPPPGDWEIDPAHTTVAFVAQHIGMARVRGRFNTFQGALRIGQRMEDSAMRVAIEAASIDTNIKMRDDHLRSPDFLDVERYPAIEFAGDRFVHRGGARWAVGGALSIHGVSRTVSLDTRYLGTGYGMEGELRAACRATVELHREDFTLNWQHMLARGIAVVGSSIQIELDIQVVAAG</sequence>